<organism evidence="2 3">
    <name type="scientific">Streptodolium elevatio</name>
    <dbReference type="NCBI Taxonomy" id="3157996"/>
    <lineage>
        <taxon>Bacteria</taxon>
        <taxon>Bacillati</taxon>
        <taxon>Actinomycetota</taxon>
        <taxon>Actinomycetes</taxon>
        <taxon>Kitasatosporales</taxon>
        <taxon>Streptomycetaceae</taxon>
        <taxon>Streptodolium</taxon>
    </lineage>
</organism>
<evidence type="ECO:0000313" key="3">
    <source>
        <dbReference type="Proteomes" id="UP001551482"/>
    </source>
</evidence>
<accession>A0ABV3DFQ1</accession>
<feature type="domain" description="Right handed beta helix" evidence="1">
    <location>
        <begin position="95"/>
        <end position="236"/>
    </location>
</feature>
<evidence type="ECO:0000259" key="1">
    <source>
        <dbReference type="Pfam" id="PF13229"/>
    </source>
</evidence>
<reference evidence="2 3" key="1">
    <citation type="submission" date="2024-06" db="EMBL/GenBank/DDBJ databases">
        <title>The Natural Products Discovery Center: Release of the First 8490 Sequenced Strains for Exploring Actinobacteria Biosynthetic Diversity.</title>
        <authorList>
            <person name="Kalkreuter E."/>
            <person name="Kautsar S.A."/>
            <person name="Yang D."/>
            <person name="Bader C.D."/>
            <person name="Teijaro C.N."/>
            <person name="Fluegel L."/>
            <person name="Davis C.M."/>
            <person name="Simpson J.R."/>
            <person name="Lauterbach L."/>
            <person name="Steele A.D."/>
            <person name="Gui C."/>
            <person name="Meng S."/>
            <person name="Li G."/>
            <person name="Viehrig K."/>
            <person name="Ye F."/>
            <person name="Su P."/>
            <person name="Kiefer A.F."/>
            <person name="Nichols A."/>
            <person name="Cepeda A.J."/>
            <person name="Yan W."/>
            <person name="Fan B."/>
            <person name="Jiang Y."/>
            <person name="Adhikari A."/>
            <person name="Zheng C.-J."/>
            <person name="Schuster L."/>
            <person name="Cowan T.M."/>
            <person name="Smanski M.J."/>
            <person name="Chevrette M.G."/>
            <person name="De Carvalho L.P.S."/>
            <person name="Shen B."/>
        </authorList>
    </citation>
    <scope>NUCLEOTIDE SEQUENCE [LARGE SCALE GENOMIC DNA]</scope>
    <source>
        <strain evidence="2 3">NPDC048946</strain>
    </source>
</reference>
<name>A0ABV3DFQ1_9ACTN</name>
<comment type="caution">
    <text evidence="2">The sequence shown here is derived from an EMBL/GenBank/DDBJ whole genome shotgun (WGS) entry which is preliminary data.</text>
</comment>
<dbReference type="InterPro" id="IPR012334">
    <property type="entry name" value="Pectin_lyas_fold"/>
</dbReference>
<dbReference type="Gene3D" id="2.160.20.10">
    <property type="entry name" value="Single-stranded right-handed beta-helix, Pectin lyase-like"/>
    <property type="match status" value="1"/>
</dbReference>
<gene>
    <name evidence="2" type="ORF">AB0C36_13830</name>
</gene>
<keyword evidence="3" id="KW-1185">Reference proteome</keyword>
<sequence length="347" mass="34640">MLVVLAAGSAEAAGPRDGATPAVRTVAPGESVQAAVDAAAPGEVVELAAGTYRGSVLIAKDGITLRGPREGEAVIAPADPNDPAGAGACATGGFGVCVFGTAQKPVVGVGVESLTVTGFRKTGVKGLHADGLSVAGVRAHRNGEHGVGQEFSVRGRFVGNTTDSNGQSGVFVGDEPDGSGTSIVGNSAADNRIGVHLRRARHVTVTGNLLTANCAGVFVVGDETRPVAGDLDIVGNTMAANNRFCPGNERIAHIQGSGIVLTGTEGVRIHANTVMDHSGDSPMSGGIVMVPSFSGGGTSHQEVTGNTLLRNAPADLAQRDPRGVGNTYAANTCLKSEPADLCGPPAG</sequence>
<dbReference type="EMBL" id="JBEZFP010000029">
    <property type="protein sequence ID" value="MEU8134581.1"/>
    <property type="molecule type" value="Genomic_DNA"/>
</dbReference>
<dbReference type="InterPro" id="IPR006626">
    <property type="entry name" value="PbH1"/>
</dbReference>
<dbReference type="InterPro" id="IPR011050">
    <property type="entry name" value="Pectin_lyase_fold/virulence"/>
</dbReference>
<dbReference type="Proteomes" id="UP001551482">
    <property type="component" value="Unassembled WGS sequence"/>
</dbReference>
<dbReference type="Pfam" id="PF13229">
    <property type="entry name" value="Beta_helix"/>
    <property type="match status" value="1"/>
</dbReference>
<evidence type="ECO:0000313" key="2">
    <source>
        <dbReference type="EMBL" id="MEU8134581.1"/>
    </source>
</evidence>
<dbReference type="InterPro" id="IPR039448">
    <property type="entry name" value="Beta_helix"/>
</dbReference>
<dbReference type="SUPFAM" id="SSF51126">
    <property type="entry name" value="Pectin lyase-like"/>
    <property type="match status" value="1"/>
</dbReference>
<protein>
    <submittedName>
        <fullName evidence="2">Right-handed parallel beta-helix repeat-containing protein</fullName>
    </submittedName>
</protein>
<dbReference type="RefSeq" id="WP_358353356.1">
    <property type="nucleotide sequence ID" value="NZ_JBEZFP010000029.1"/>
</dbReference>
<dbReference type="SMART" id="SM00710">
    <property type="entry name" value="PbH1"/>
    <property type="match status" value="5"/>
</dbReference>
<proteinExistence type="predicted"/>